<dbReference type="EMBL" id="AVOT02006469">
    <property type="protein sequence ID" value="MBW0481654.1"/>
    <property type="molecule type" value="Genomic_DNA"/>
</dbReference>
<dbReference type="AlphaFoldDB" id="A0A9Q3CD05"/>
<sequence>MNKSIKQRMEKDSEEGNLLESEDFLNLYQQNNGNQQDKYKQGRSFEDLEEGDLSENTQRLAEITFLEPNQQELHDSYEKICCFSNI</sequence>
<evidence type="ECO:0000313" key="1">
    <source>
        <dbReference type="EMBL" id="MBW0481654.1"/>
    </source>
</evidence>
<comment type="caution">
    <text evidence="1">The sequence shown here is derived from an EMBL/GenBank/DDBJ whole genome shotgun (WGS) entry which is preliminary data.</text>
</comment>
<keyword evidence="2" id="KW-1185">Reference proteome</keyword>
<evidence type="ECO:0000313" key="2">
    <source>
        <dbReference type="Proteomes" id="UP000765509"/>
    </source>
</evidence>
<organism evidence="1 2">
    <name type="scientific">Austropuccinia psidii MF-1</name>
    <dbReference type="NCBI Taxonomy" id="1389203"/>
    <lineage>
        <taxon>Eukaryota</taxon>
        <taxon>Fungi</taxon>
        <taxon>Dikarya</taxon>
        <taxon>Basidiomycota</taxon>
        <taxon>Pucciniomycotina</taxon>
        <taxon>Pucciniomycetes</taxon>
        <taxon>Pucciniales</taxon>
        <taxon>Sphaerophragmiaceae</taxon>
        <taxon>Austropuccinia</taxon>
    </lineage>
</organism>
<accession>A0A9Q3CD05</accession>
<gene>
    <name evidence="1" type="ORF">O181_021369</name>
</gene>
<proteinExistence type="predicted"/>
<name>A0A9Q3CD05_9BASI</name>
<protein>
    <submittedName>
        <fullName evidence="1">Uncharacterized protein</fullName>
    </submittedName>
</protein>
<dbReference type="Proteomes" id="UP000765509">
    <property type="component" value="Unassembled WGS sequence"/>
</dbReference>
<reference evidence="1" key="1">
    <citation type="submission" date="2021-03" db="EMBL/GenBank/DDBJ databases">
        <title>Draft genome sequence of rust myrtle Austropuccinia psidii MF-1, a brazilian biotype.</title>
        <authorList>
            <person name="Quecine M.C."/>
            <person name="Pachon D.M.R."/>
            <person name="Bonatelli M.L."/>
            <person name="Correr F.H."/>
            <person name="Franceschini L.M."/>
            <person name="Leite T.F."/>
            <person name="Margarido G.R.A."/>
            <person name="Almeida C.A."/>
            <person name="Ferrarezi J.A."/>
            <person name="Labate C.A."/>
        </authorList>
    </citation>
    <scope>NUCLEOTIDE SEQUENCE</scope>
    <source>
        <strain evidence="1">MF-1</strain>
    </source>
</reference>